<dbReference type="PRINTS" id="PR00320">
    <property type="entry name" value="GPROTEINBRPT"/>
</dbReference>
<evidence type="ECO:0000256" key="1">
    <source>
        <dbReference type="ARBA" id="ARBA00022574"/>
    </source>
</evidence>
<name>A0A199V8V5_ANACO</name>
<dbReference type="Proteomes" id="UP000092600">
    <property type="component" value="Unassembled WGS sequence"/>
</dbReference>
<feature type="repeat" description="WD" evidence="3">
    <location>
        <begin position="279"/>
        <end position="312"/>
    </location>
</feature>
<dbReference type="SUPFAM" id="SSF50960">
    <property type="entry name" value="TolB, C-terminal domain"/>
    <property type="match status" value="1"/>
</dbReference>
<feature type="repeat" description="WD" evidence="3">
    <location>
        <begin position="423"/>
        <end position="457"/>
    </location>
</feature>
<reference evidence="5 6" key="1">
    <citation type="journal article" date="2016" name="DNA Res.">
        <title>The draft genome of MD-2 pineapple using hybrid error correction of long reads.</title>
        <authorList>
            <person name="Redwan R.M."/>
            <person name="Saidin A."/>
            <person name="Kumar S.V."/>
        </authorList>
    </citation>
    <scope>NUCLEOTIDE SEQUENCE [LARGE SCALE GENOMIC DNA]</scope>
    <source>
        <strain evidence="6">cv. MD2</strain>
        <tissue evidence="5">Leaf</tissue>
    </source>
</reference>
<feature type="compositionally biased region" description="Low complexity" evidence="4">
    <location>
        <begin position="23"/>
        <end position="42"/>
    </location>
</feature>
<dbReference type="GeneID" id="109707538"/>
<dbReference type="Gene3D" id="2.130.10.10">
    <property type="entry name" value="YVTN repeat-like/Quinoprotein amine dehydrogenase"/>
    <property type="match status" value="1"/>
</dbReference>
<feature type="region of interest" description="Disordered" evidence="4">
    <location>
        <begin position="21"/>
        <end position="42"/>
    </location>
</feature>
<accession>A0A199V8V5</accession>
<dbReference type="InterPro" id="IPR015943">
    <property type="entry name" value="WD40/YVTN_repeat-like_dom_sf"/>
</dbReference>
<feature type="region of interest" description="Disordered" evidence="4">
    <location>
        <begin position="108"/>
        <end position="141"/>
    </location>
</feature>
<dbReference type="RefSeq" id="XP_020084454.1">
    <property type="nucleotide sequence ID" value="XM_020228865.1"/>
</dbReference>
<keyword evidence="7" id="KW-1185">Reference proteome</keyword>
<evidence type="ECO:0000313" key="8">
    <source>
        <dbReference type="RefSeq" id="XP_020084454.1"/>
    </source>
</evidence>
<proteinExistence type="predicted"/>
<dbReference type="InterPro" id="IPR040324">
    <property type="entry name" value="WDR44/Dgr2"/>
</dbReference>
<dbReference type="SUPFAM" id="SSF50978">
    <property type="entry name" value="WD40 repeat-like"/>
    <property type="match status" value="1"/>
</dbReference>
<dbReference type="PANTHER" id="PTHR14221">
    <property type="entry name" value="WD REPEAT DOMAIN 44"/>
    <property type="match status" value="1"/>
</dbReference>
<dbReference type="InterPro" id="IPR036322">
    <property type="entry name" value="WD40_repeat_dom_sf"/>
</dbReference>
<feature type="repeat" description="WD" evidence="3">
    <location>
        <begin position="567"/>
        <end position="590"/>
    </location>
</feature>
<dbReference type="InterPro" id="IPR020472">
    <property type="entry name" value="WD40_PAC1"/>
</dbReference>
<dbReference type="PROSITE" id="PS50294">
    <property type="entry name" value="WD_REPEATS_REGION"/>
    <property type="match status" value="3"/>
</dbReference>
<evidence type="ECO:0000256" key="2">
    <source>
        <dbReference type="ARBA" id="ARBA00022737"/>
    </source>
</evidence>
<evidence type="ECO:0000313" key="7">
    <source>
        <dbReference type="Proteomes" id="UP000515123"/>
    </source>
</evidence>
<evidence type="ECO:0000256" key="4">
    <source>
        <dbReference type="SAM" id="MobiDB-lite"/>
    </source>
</evidence>
<keyword evidence="1 3" id="KW-0853">WD repeat</keyword>
<organism evidence="5 6">
    <name type="scientific">Ananas comosus</name>
    <name type="common">Pineapple</name>
    <name type="synonym">Ananas ananas</name>
    <dbReference type="NCBI Taxonomy" id="4615"/>
    <lineage>
        <taxon>Eukaryota</taxon>
        <taxon>Viridiplantae</taxon>
        <taxon>Streptophyta</taxon>
        <taxon>Embryophyta</taxon>
        <taxon>Tracheophyta</taxon>
        <taxon>Spermatophyta</taxon>
        <taxon>Magnoliopsida</taxon>
        <taxon>Liliopsida</taxon>
        <taxon>Poales</taxon>
        <taxon>Bromeliaceae</taxon>
        <taxon>Bromelioideae</taxon>
        <taxon>Ananas</taxon>
    </lineage>
</organism>
<gene>
    <name evidence="8" type="primary">LOC109707538</name>
    <name evidence="5" type="ORF">ACMD2_09997</name>
</gene>
<dbReference type="PANTHER" id="PTHR14221:SF0">
    <property type="entry name" value="WD REPEAT-CONTAINING PROTEIN 44"/>
    <property type="match status" value="1"/>
</dbReference>
<dbReference type="STRING" id="4615.A0A199V8V5"/>
<evidence type="ECO:0000256" key="3">
    <source>
        <dbReference type="PROSITE-ProRule" id="PRU00221"/>
    </source>
</evidence>
<sequence length="725" mass="80660">MARRYVFEGEEDEEDLFFDSMEDISSSSGSCPGSPEKQFSSSSSEECSVGYRVWMNNLDSVRDRRDKFVRLMGMDLSYAPGKSGSGFDSELLRDDEIVPDIERIMSDDGAVLRSSSSDNGSSSISSWSTETPSTSGDGVSEENFECRIKNLNDGTVFLVDELGKDGDVRSLREVGSNRTITVAEFEKNFGSSSFIQQLMRRDDSSSTLNNSEKTVGRRRTGWLRRLGIGASVVDKEKIENKSRFSEFDQSSGVKVERVKVRTYKKKSKEFSAVYKRQDIKAHDGAILTMKFSPEGALLATGGEDGVVRVWRVMECEPSDDCCIPEDDPACIYFTVNENSELAPLHANSEKKGKTKNAKRSTDSACVVIPSNVFRISHEPLHEFRGHVGDVLDLSWSKDKRLLSSSIDKTVRLWQIGCTSCLNVFSHCNYVTSVQFDPTNENYFVSGSVDGKVRIWEIPQCHVVDWTDIKEIITAVCYRQDGKGIVVGTITGNCRFYDASDNHLQLEAQLSLQGRKKSPHKRITGFQFCPTDPKKLLVTSADSKIRILDGVEIVCKYKGIKSSSSQISASFTPDGHHIISASEDSNIYIWNHENQDGPTMTHAKSTWSCERFFSSNASVAIPWNGSSLKDIFRGLNVISEDSLVGSGNFTLSHEYFAGFLPRGSATWPEEKLPSDSITASTLDRLQYKFLQASCQSASHAWGRVIVTAGWDGRIRSFQNCGLPLHL</sequence>
<dbReference type="OrthoDB" id="408728at2759"/>
<dbReference type="PROSITE" id="PS50082">
    <property type="entry name" value="WD_REPEATS_2"/>
    <property type="match status" value="4"/>
</dbReference>
<dbReference type="Pfam" id="PF00400">
    <property type="entry name" value="WD40"/>
    <property type="match status" value="4"/>
</dbReference>
<dbReference type="Gramene" id="Aco015585.1.mrna1">
    <property type="protein sequence ID" value="Aco015585.1.mrna1"/>
    <property type="gene ID" value="Aco015585.1.path1"/>
</dbReference>
<dbReference type="EMBL" id="LSRQ01002765">
    <property type="protein sequence ID" value="OAY73311.1"/>
    <property type="molecule type" value="Genomic_DNA"/>
</dbReference>
<evidence type="ECO:0000313" key="5">
    <source>
        <dbReference type="EMBL" id="OAY73311.1"/>
    </source>
</evidence>
<evidence type="ECO:0000313" key="6">
    <source>
        <dbReference type="Proteomes" id="UP000092600"/>
    </source>
</evidence>
<feature type="compositionally biased region" description="Low complexity" evidence="4">
    <location>
        <begin position="114"/>
        <end position="135"/>
    </location>
</feature>
<dbReference type="AlphaFoldDB" id="A0A199V8V5"/>
<keyword evidence="2" id="KW-0677">Repeat</keyword>
<feature type="repeat" description="WD" evidence="3">
    <location>
        <begin position="383"/>
        <end position="415"/>
    </location>
</feature>
<protein>
    <submittedName>
        <fullName evidence="5 8">WD repeat-containing protein 44</fullName>
    </submittedName>
</protein>
<dbReference type="Proteomes" id="UP000515123">
    <property type="component" value="Linkage group 3"/>
</dbReference>
<dbReference type="SMART" id="SM00320">
    <property type="entry name" value="WD40"/>
    <property type="match status" value="6"/>
</dbReference>
<reference evidence="8" key="2">
    <citation type="submission" date="2025-04" db="UniProtKB">
        <authorList>
            <consortium name="RefSeq"/>
        </authorList>
    </citation>
    <scope>IDENTIFICATION</scope>
    <source>
        <tissue evidence="8">Leaf</tissue>
    </source>
</reference>
<dbReference type="InterPro" id="IPR001680">
    <property type="entry name" value="WD40_rpt"/>
</dbReference>